<comment type="function">
    <text evidence="1">Plant non-specific lipid-transfer proteins transfer phospholipids as well as galactolipids across membranes. May play a role in wax or cutin deposition in the cell walls of expanding epidermal cells and certain secretory tissues.</text>
</comment>
<dbReference type="InterPro" id="IPR036312">
    <property type="entry name" value="Bifun_inhib/LTP/seed_sf"/>
</dbReference>
<keyword evidence="2" id="KW-0813">Transport</keyword>
<dbReference type="PANTHER" id="PTHR33286:SF54">
    <property type="entry name" value="BIFUNCTIONAL INHIBITOR_LIPID-TRANSFER PROTEIN_SEED STORAGE 2S ALBUMIN SUPERFAMILY PROTEIN"/>
    <property type="match status" value="1"/>
</dbReference>
<dbReference type="EMBL" id="PDCK01000045">
    <property type="protein sequence ID" value="PRQ19563.1"/>
    <property type="molecule type" value="Genomic_DNA"/>
</dbReference>
<dbReference type="Gramene" id="PRQ19563">
    <property type="protein sequence ID" value="PRQ19563"/>
    <property type="gene ID" value="RchiOBHm_Chr7g0218541"/>
</dbReference>
<keyword evidence="7" id="KW-1185">Reference proteome</keyword>
<keyword evidence="4" id="KW-0732">Signal</keyword>
<evidence type="ECO:0000256" key="1">
    <source>
        <dbReference type="ARBA" id="ARBA00003211"/>
    </source>
</evidence>
<evidence type="ECO:0000259" key="5">
    <source>
        <dbReference type="Pfam" id="PF14368"/>
    </source>
</evidence>
<dbReference type="PANTHER" id="PTHR33286">
    <property type="entry name" value="BIFUNCTIONAL INHIBITOR/LIPID-TRANSFER PROTEIN/SEED STORAGE 2S ALBUMIN SUPERFAMILY PROTEIN"/>
    <property type="match status" value="1"/>
</dbReference>
<reference evidence="6 7" key="1">
    <citation type="journal article" date="2018" name="Nat. Genet.">
        <title>The Rosa genome provides new insights in the design of modern roses.</title>
        <authorList>
            <person name="Bendahmane M."/>
        </authorList>
    </citation>
    <scope>NUCLEOTIDE SEQUENCE [LARGE SCALE GENOMIC DNA]</scope>
    <source>
        <strain evidence="7">cv. Old Blush</strain>
    </source>
</reference>
<evidence type="ECO:0000313" key="6">
    <source>
        <dbReference type="EMBL" id="PRQ19563.1"/>
    </source>
</evidence>
<evidence type="ECO:0000256" key="4">
    <source>
        <dbReference type="SAM" id="SignalP"/>
    </source>
</evidence>
<feature type="chain" id="PRO_5015148177" evidence="4">
    <location>
        <begin position="31"/>
        <end position="114"/>
    </location>
</feature>
<feature type="domain" description="Bifunctional inhibitor/plant lipid transfer protein/seed storage helical" evidence="5">
    <location>
        <begin position="28"/>
        <end position="108"/>
    </location>
</feature>
<dbReference type="GO" id="GO:0008289">
    <property type="term" value="F:lipid binding"/>
    <property type="evidence" value="ECO:0007669"/>
    <property type="project" value="UniProtKB-KW"/>
</dbReference>
<keyword evidence="3" id="KW-0446">Lipid-binding</keyword>
<dbReference type="SUPFAM" id="SSF47699">
    <property type="entry name" value="Bifunctional inhibitor/lipid-transfer protein/seed storage 2S albumin"/>
    <property type="match status" value="1"/>
</dbReference>
<dbReference type="Pfam" id="PF14368">
    <property type="entry name" value="LTP_2"/>
    <property type="match status" value="1"/>
</dbReference>
<comment type="caution">
    <text evidence="6">The sequence shown here is derived from an EMBL/GenBank/DDBJ whole genome shotgun (WGS) entry which is preliminary data.</text>
</comment>
<proteinExistence type="predicted"/>
<evidence type="ECO:0000256" key="3">
    <source>
        <dbReference type="ARBA" id="ARBA00023121"/>
    </source>
</evidence>
<organism evidence="6 7">
    <name type="scientific">Rosa chinensis</name>
    <name type="common">China rose</name>
    <dbReference type="NCBI Taxonomy" id="74649"/>
    <lineage>
        <taxon>Eukaryota</taxon>
        <taxon>Viridiplantae</taxon>
        <taxon>Streptophyta</taxon>
        <taxon>Embryophyta</taxon>
        <taxon>Tracheophyta</taxon>
        <taxon>Spermatophyta</taxon>
        <taxon>Magnoliopsida</taxon>
        <taxon>eudicotyledons</taxon>
        <taxon>Gunneridae</taxon>
        <taxon>Pentapetalae</taxon>
        <taxon>rosids</taxon>
        <taxon>fabids</taxon>
        <taxon>Rosales</taxon>
        <taxon>Rosaceae</taxon>
        <taxon>Rosoideae</taxon>
        <taxon>Rosoideae incertae sedis</taxon>
        <taxon>Rosa</taxon>
    </lineage>
</organism>
<evidence type="ECO:0000256" key="2">
    <source>
        <dbReference type="ARBA" id="ARBA00022448"/>
    </source>
</evidence>
<dbReference type="AlphaFoldDB" id="A0A2P6PCA5"/>
<dbReference type="InterPro" id="IPR016140">
    <property type="entry name" value="Bifunc_inhib/LTP/seed_store"/>
</dbReference>
<protein>
    <submittedName>
        <fullName evidence="6">Putative bifunctional inhibitor/plant lipid transfer protein/seed storage helical</fullName>
    </submittedName>
</protein>
<feature type="signal peptide" evidence="4">
    <location>
        <begin position="1"/>
        <end position="30"/>
    </location>
</feature>
<dbReference type="Proteomes" id="UP000238479">
    <property type="component" value="Chromosome 7"/>
</dbReference>
<sequence length="114" mass="12228">MEMLNLPFMVLAAFAVIGILLSSEVDVVLGQACQGDMQGLITQCAAYVRKGTLLPPTPSQGCCTAIRTLDIPCACQHMTKMVEQLVDMDKVVKVVRSCGIDIPRGMKCGSKIPN</sequence>
<dbReference type="STRING" id="74649.A0A2P6PCA5"/>
<dbReference type="OMA" id="CQDYVKF"/>
<name>A0A2P6PCA5_ROSCH</name>
<accession>A0A2P6PCA5</accession>
<evidence type="ECO:0000313" key="7">
    <source>
        <dbReference type="Proteomes" id="UP000238479"/>
    </source>
</evidence>
<dbReference type="Gene3D" id="1.10.110.10">
    <property type="entry name" value="Plant lipid-transfer and hydrophobic proteins"/>
    <property type="match status" value="1"/>
</dbReference>
<gene>
    <name evidence="6" type="ORF">RchiOBHm_Chr7g0218541</name>
</gene>